<dbReference type="FunFam" id="1.10.472.80:FF:000004">
    <property type="entry name" value="Small G protein signaling modulator 1"/>
    <property type="match status" value="1"/>
</dbReference>
<dbReference type="Gene3D" id="1.10.472.80">
    <property type="entry name" value="Ypt/Rab-GAP domain of gyp1p, domain 3"/>
    <property type="match status" value="1"/>
</dbReference>
<feature type="domain" description="Rab-GAP TBC" evidence="4">
    <location>
        <begin position="470"/>
        <end position="836"/>
    </location>
</feature>
<accession>A0A8C9NF79</accession>
<dbReference type="FunFam" id="2.30.29.230:FF:000001">
    <property type="entry name" value="Small G protein signaling modulator 2"/>
    <property type="match status" value="1"/>
</dbReference>
<dbReference type="PROSITE" id="PS50826">
    <property type="entry name" value="RUN"/>
    <property type="match status" value="1"/>
</dbReference>
<feature type="domain" description="RUN" evidence="5">
    <location>
        <begin position="1"/>
        <end position="94"/>
    </location>
</feature>
<dbReference type="SMART" id="SM00593">
    <property type="entry name" value="RUN"/>
    <property type="match status" value="1"/>
</dbReference>
<feature type="region of interest" description="Disordered" evidence="3">
    <location>
        <begin position="111"/>
        <end position="140"/>
    </location>
</feature>
<dbReference type="GO" id="GO:0005096">
    <property type="term" value="F:GTPase activator activity"/>
    <property type="evidence" value="ECO:0007669"/>
    <property type="project" value="UniProtKB-KW"/>
</dbReference>
<dbReference type="InterPro" id="IPR037213">
    <property type="entry name" value="Run_dom_sf"/>
</dbReference>
<evidence type="ECO:0000313" key="6">
    <source>
        <dbReference type="Ensembl" id="ENSSCAP00000017277.1"/>
    </source>
</evidence>
<proteinExistence type="inferred from homology"/>
<dbReference type="SUPFAM" id="SSF47923">
    <property type="entry name" value="Ypt/Rab-GAP domain of gyp1p"/>
    <property type="match status" value="2"/>
</dbReference>
<evidence type="ECO:0000259" key="5">
    <source>
        <dbReference type="PROSITE" id="PS50826"/>
    </source>
</evidence>
<dbReference type="InterPro" id="IPR004012">
    <property type="entry name" value="Run_dom"/>
</dbReference>
<feature type="region of interest" description="Disordered" evidence="3">
    <location>
        <begin position="617"/>
        <end position="658"/>
    </location>
</feature>
<feature type="compositionally biased region" description="Low complexity" evidence="3">
    <location>
        <begin position="580"/>
        <end position="590"/>
    </location>
</feature>
<organism evidence="6 7">
    <name type="scientific">Serinus canaria</name>
    <name type="common">Island canary</name>
    <name type="synonym">Fringilla canaria</name>
    <dbReference type="NCBI Taxonomy" id="9135"/>
    <lineage>
        <taxon>Eukaryota</taxon>
        <taxon>Metazoa</taxon>
        <taxon>Chordata</taxon>
        <taxon>Craniata</taxon>
        <taxon>Vertebrata</taxon>
        <taxon>Euteleostomi</taxon>
        <taxon>Archelosauria</taxon>
        <taxon>Archosauria</taxon>
        <taxon>Dinosauria</taxon>
        <taxon>Saurischia</taxon>
        <taxon>Theropoda</taxon>
        <taxon>Coelurosauria</taxon>
        <taxon>Aves</taxon>
        <taxon>Neognathae</taxon>
        <taxon>Neoaves</taxon>
        <taxon>Telluraves</taxon>
        <taxon>Australaves</taxon>
        <taxon>Passeriformes</taxon>
        <taxon>Passeroidea</taxon>
        <taxon>Fringillidae</taxon>
        <taxon>Carduelinae</taxon>
        <taxon>Serinus</taxon>
    </lineage>
</organism>
<evidence type="ECO:0000256" key="2">
    <source>
        <dbReference type="ARBA" id="ARBA00034124"/>
    </source>
</evidence>
<dbReference type="SUPFAM" id="SSF140741">
    <property type="entry name" value="RUN domain-like"/>
    <property type="match status" value="1"/>
</dbReference>
<dbReference type="Gene3D" id="1.20.58.900">
    <property type="match status" value="1"/>
</dbReference>
<feature type="region of interest" description="Disordered" evidence="3">
    <location>
        <begin position="567"/>
        <end position="605"/>
    </location>
</feature>
<dbReference type="CDD" id="cd15784">
    <property type="entry name" value="PH_RUTBC"/>
    <property type="match status" value="1"/>
</dbReference>
<reference evidence="6" key="1">
    <citation type="submission" date="2025-08" db="UniProtKB">
        <authorList>
            <consortium name="Ensembl"/>
        </authorList>
    </citation>
    <scope>IDENTIFICATION</scope>
</reference>
<name>A0A8C9NF79_SERCA</name>
<evidence type="ECO:0000313" key="7">
    <source>
        <dbReference type="Proteomes" id="UP000694409"/>
    </source>
</evidence>
<keyword evidence="7" id="KW-1185">Reference proteome</keyword>
<dbReference type="Gene3D" id="2.30.29.230">
    <property type="match status" value="1"/>
</dbReference>
<dbReference type="InterPro" id="IPR021935">
    <property type="entry name" value="SGSM1/2_RBD"/>
</dbReference>
<dbReference type="PANTHER" id="PTHR22957">
    <property type="entry name" value="TBC1 DOMAIN FAMILY MEMBER GTPASE-ACTIVATING PROTEIN"/>
    <property type="match status" value="1"/>
</dbReference>
<dbReference type="GeneTree" id="ENSGT00940000159315"/>
<evidence type="ECO:0000259" key="4">
    <source>
        <dbReference type="PROSITE" id="PS50086"/>
    </source>
</evidence>
<dbReference type="Pfam" id="PF00566">
    <property type="entry name" value="RabGAP-TBC"/>
    <property type="match status" value="1"/>
</dbReference>
<dbReference type="Proteomes" id="UP000694409">
    <property type="component" value="Unassembled WGS sequence"/>
</dbReference>
<evidence type="ECO:0000256" key="1">
    <source>
        <dbReference type="ARBA" id="ARBA00022468"/>
    </source>
</evidence>
<dbReference type="GO" id="GO:0031410">
    <property type="term" value="C:cytoplasmic vesicle"/>
    <property type="evidence" value="ECO:0007669"/>
    <property type="project" value="UniProtKB-ARBA"/>
</dbReference>
<dbReference type="Ensembl" id="ENSSCAT00000019349.1">
    <property type="protein sequence ID" value="ENSSCAP00000017277.1"/>
    <property type="gene ID" value="ENSSCAG00000012436.1"/>
</dbReference>
<dbReference type="InterPro" id="IPR037745">
    <property type="entry name" value="SGSM1/2"/>
</dbReference>
<dbReference type="PANTHER" id="PTHR22957:SF194">
    <property type="entry name" value="SMALL G PROTEIN SIGNALING MODULATOR 2"/>
    <property type="match status" value="1"/>
</dbReference>
<dbReference type="SMART" id="SM00164">
    <property type="entry name" value="TBC"/>
    <property type="match status" value="1"/>
</dbReference>
<dbReference type="Gene3D" id="1.10.8.270">
    <property type="entry name" value="putative rabgap domain of human tbc1 domain family member 14 like domains"/>
    <property type="match status" value="1"/>
</dbReference>
<keyword evidence="1" id="KW-0343">GTPase activation</keyword>
<dbReference type="InterPro" id="IPR035969">
    <property type="entry name" value="Rab-GAP_TBC_sf"/>
</dbReference>
<feature type="region of interest" description="Disordered" evidence="3">
    <location>
        <begin position="1"/>
        <end position="22"/>
    </location>
</feature>
<gene>
    <name evidence="6" type="primary">SGSM2</name>
</gene>
<protein>
    <submittedName>
        <fullName evidence="6">Small G protein signaling modulator 2</fullName>
    </submittedName>
</protein>
<reference evidence="6" key="2">
    <citation type="submission" date="2025-09" db="UniProtKB">
        <authorList>
            <consortium name="Ensembl"/>
        </authorList>
    </citation>
    <scope>IDENTIFICATION</scope>
</reference>
<dbReference type="Pfam" id="PF02759">
    <property type="entry name" value="RUN"/>
    <property type="match status" value="1"/>
</dbReference>
<sequence length="903" mass="102442">MWKNQPNGQEPLKRQGSTTSKTPVLTPQAIKHIWVRTALIEKVLDKIVQYIVDNCSKYYEKEALLADPVCGPILASLLVGPCALEYTKLKTADHYWTDPSADELVQRHRIHGAHGRQDSPSKRPALGIRKRHSSGSASEDRFAASAREYVESLHQNSRTHLLYGKNNVLVQPKDDLEAIPGYLSLHQSADNLTLKWTPNQLMNGTLGDSELEKSVYWDYALIVPLSQIVCIHCHQQPESRWTLVLVSQDGTQRPPLHFPQGGHLLAFLSCLENGLLPRGQLEPPLWSQQGKGKVFPKLRKRNSNKSVDLEEMPAEDTSTDYVFRIIYPGHKHDNNTSEMIEMQGFGANLLSWQLEHCSQGSSCISCSMGSSPYDIPSCCTCIHDRTPLKMLCESMKRQIISRAFYGWLAHCRHLSTVRTHLSALVNHSIVPPDRPACAAAGLTKELWSKYQKDRKNYKELELLRRVYYGGVQHEIRKEVWPFLLGHYKFGMAKKEMDQVDADIALRYQKVMAEWKACEVIVKQREKESHSATLAKFSSGSSIDSHVQRLIHRDSTISNDVFVSVDDTDSVEQDPKGQEDPALTAPAPAAAEFDSPDSGLPSSRNYSVASGILSSIDDGQSGSFEDGAEEEGSAEGGRSGQRAQPGLLQPQDSVPEEQLGSQLGSQDYLLDVASVCTASYTIELLDTVALNLHRIDKDVQRCDRNYWYFTAENLEKLRNVMCSYVWEHLEVGYVQGMCDLLAPLMVILDNDQLAYSCFSHLMKRMSQNFPNGGAMDTHFANMRSLIQILDSELFELMHQNGDYTHFYFCYRWFLLDFKRELLYEDVFTVWEVIWAAKHISSEHFVLFIALALVEVYREIIRDNNMDFTDIIKFFNEMAEHHDAAEILRIARDLVYKVQTLIENK</sequence>
<dbReference type="AlphaFoldDB" id="A0A8C9NF79"/>
<evidence type="ECO:0000256" key="3">
    <source>
        <dbReference type="SAM" id="MobiDB-lite"/>
    </source>
</evidence>
<dbReference type="Pfam" id="PF12068">
    <property type="entry name" value="PH_RBD"/>
    <property type="match status" value="1"/>
</dbReference>
<dbReference type="InterPro" id="IPR000195">
    <property type="entry name" value="Rab-GAP-TBC_dom"/>
</dbReference>
<dbReference type="FunFam" id="1.10.8.270:FF:000006">
    <property type="entry name" value="Small G protein signaling modulator 2"/>
    <property type="match status" value="1"/>
</dbReference>
<dbReference type="PROSITE" id="PS50086">
    <property type="entry name" value="TBC_RABGAP"/>
    <property type="match status" value="1"/>
</dbReference>
<comment type="similarity">
    <text evidence="2">Belongs to the RUTBC family.</text>
</comment>